<dbReference type="AlphaFoldDB" id="A0A183S9X5"/>
<dbReference type="PANTHER" id="PTHR23227:SF67">
    <property type="entry name" value="CRANIOFACIAL DEVELOPMENT PROTEIN 2-LIKE"/>
    <property type="match status" value="1"/>
</dbReference>
<dbReference type="InterPro" id="IPR027124">
    <property type="entry name" value="Swc5/CFDP1/2"/>
</dbReference>
<name>A0A183S9X5_SCHSO</name>
<dbReference type="Proteomes" id="UP000275846">
    <property type="component" value="Unassembled WGS sequence"/>
</dbReference>
<gene>
    <name evidence="1" type="ORF">SSLN_LOCUS1023</name>
</gene>
<protein>
    <submittedName>
        <fullName evidence="3">Endo/exonuclease/phosphatase domain-containing protein</fullName>
    </submittedName>
</protein>
<dbReference type="EMBL" id="UYSU01001324">
    <property type="protein sequence ID" value="VDL86756.1"/>
    <property type="molecule type" value="Genomic_DNA"/>
</dbReference>
<keyword evidence="2" id="KW-1185">Reference proteome</keyword>
<dbReference type="PANTHER" id="PTHR23227">
    <property type="entry name" value="BUCENTAUR RELATED"/>
    <property type="match status" value="1"/>
</dbReference>
<reference evidence="1 2" key="2">
    <citation type="submission" date="2018-11" db="EMBL/GenBank/DDBJ databases">
        <authorList>
            <consortium name="Pathogen Informatics"/>
        </authorList>
    </citation>
    <scope>NUCLEOTIDE SEQUENCE [LARGE SCALE GENOMIC DNA]</scope>
    <source>
        <strain evidence="1 2">NST_G2</strain>
    </source>
</reference>
<proteinExistence type="predicted"/>
<dbReference type="SUPFAM" id="SSF56219">
    <property type="entry name" value="DNase I-like"/>
    <property type="match status" value="1"/>
</dbReference>
<dbReference type="OrthoDB" id="10030815at2759"/>
<dbReference type="Gene3D" id="3.60.10.10">
    <property type="entry name" value="Endonuclease/exonuclease/phosphatase"/>
    <property type="match status" value="1"/>
</dbReference>
<reference evidence="3" key="1">
    <citation type="submission" date="2016-06" db="UniProtKB">
        <authorList>
            <consortium name="WormBaseParasite"/>
        </authorList>
    </citation>
    <scope>IDENTIFICATION</scope>
</reference>
<dbReference type="InterPro" id="IPR036691">
    <property type="entry name" value="Endo/exonu/phosph_ase_sf"/>
</dbReference>
<evidence type="ECO:0000313" key="3">
    <source>
        <dbReference type="WBParaSite" id="SSLN_0000106301-mRNA-1"/>
    </source>
</evidence>
<sequence length="395" mass="44102">MEVVELPRLLLVDRPRLCSIQQRRQYDSFVHLEFGTKVETVSIPFHVLHASKGLAGFGDPMGDLFLDFGAAGEIAAQVRECIHLFQLGAIGVSCGEGGNGWRLTHHTRVLSVDPKTESVTGGSEEVHAPLHFLFCRGIECTDVSEKKFVDVGCGDTSAELHPSLIKELAVDPLEEVGSGYTFFWSGWPKAERRDAGVAFAIRNDIMGRLPCLPQGINDRLISLLLPLRGDEFTTIVSAYAPPMTSSDARKEKSYDELHALLATVPKVDKLSVLGDFNAHVGTEHPSLRGVLGPLCLGKYNDTGLRLLQTCAGRCLLLTNTFFRLSTWEKATWMHPRSQRWQLLHYVLVRRRDRQDVLVTKATRDADGWSDHHLVISQMRLRLQPRRRPQGKRPPG</sequence>
<evidence type="ECO:0000313" key="1">
    <source>
        <dbReference type="EMBL" id="VDL86756.1"/>
    </source>
</evidence>
<evidence type="ECO:0000313" key="2">
    <source>
        <dbReference type="Proteomes" id="UP000275846"/>
    </source>
</evidence>
<accession>A0A183S9X5</accession>
<dbReference type="WBParaSite" id="SSLN_0000106301-mRNA-1">
    <property type="protein sequence ID" value="SSLN_0000106301-mRNA-1"/>
    <property type="gene ID" value="SSLN_0000106301"/>
</dbReference>
<dbReference type="STRING" id="70667.A0A183S9X5"/>
<organism evidence="3">
    <name type="scientific">Schistocephalus solidus</name>
    <name type="common">Tapeworm</name>
    <dbReference type="NCBI Taxonomy" id="70667"/>
    <lineage>
        <taxon>Eukaryota</taxon>
        <taxon>Metazoa</taxon>
        <taxon>Spiralia</taxon>
        <taxon>Lophotrochozoa</taxon>
        <taxon>Platyhelminthes</taxon>
        <taxon>Cestoda</taxon>
        <taxon>Eucestoda</taxon>
        <taxon>Diphyllobothriidea</taxon>
        <taxon>Diphyllobothriidae</taxon>
        <taxon>Schistocephalus</taxon>
    </lineage>
</organism>